<evidence type="ECO:0000256" key="3">
    <source>
        <dbReference type="ARBA" id="ARBA00022825"/>
    </source>
</evidence>
<dbReference type="PANTHER" id="PTHR42884:SF13">
    <property type="entry name" value="NEUROENDOCRINE CONVERTASE 2"/>
    <property type="match status" value="1"/>
</dbReference>
<keyword evidence="2" id="KW-0378">Hydrolase</keyword>
<evidence type="ECO:0000256" key="4">
    <source>
        <dbReference type="ARBA" id="ARBA00037494"/>
    </source>
</evidence>
<dbReference type="PANTHER" id="PTHR42884">
    <property type="entry name" value="PROPROTEIN CONVERTASE SUBTILISIN/KEXIN-RELATED"/>
    <property type="match status" value="1"/>
</dbReference>
<gene>
    <name evidence="8" type="primary">PCSK2_2</name>
    <name evidence="8" type="ORF">CHARACLAT_028558</name>
</gene>
<evidence type="ECO:0000259" key="7">
    <source>
        <dbReference type="Pfam" id="PF00082"/>
    </source>
</evidence>
<protein>
    <recommendedName>
        <fullName evidence="5">Proprotein convertase 2</fullName>
    </recommendedName>
</protein>
<dbReference type="Pfam" id="PF00082">
    <property type="entry name" value="Peptidase_S8"/>
    <property type="match status" value="1"/>
</dbReference>
<dbReference type="Gene3D" id="3.40.50.200">
    <property type="entry name" value="Peptidase S8/S53 domain"/>
    <property type="match status" value="1"/>
</dbReference>
<name>A0ABU7EN35_9TELE</name>
<dbReference type="InterPro" id="IPR000209">
    <property type="entry name" value="Peptidase_S8/S53_dom"/>
</dbReference>
<dbReference type="SUPFAM" id="SSF52743">
    <property type="entry name" value="Subtilisin-like"/>
    <property type="match status" value="1"/>
</dbReference>
<proteinExistence type="inferred from homology"/>
<accession>A0ABU7EN35</accession>
<evidence type="ECO:0000313" key="9">
    <source>
        <dbReference type="Proteomes" id="UP001352852"/>
    </source>
</evidence>
<dbReference type="Proteomes" id="UP001352852">
    <property type="component" value="Unassembled WGS sequence"/>
</dbReference>
<evidence type="ECO:0000256" key="2">
    <source>
        <dbReference type="ARBA" id="ARBA00022801"/>
    </source>
</evidence>
<evidence type="ECO:0000256" key="5">
    <source>
        <dbReference type="ARBA" id="ARBA00042083"/>
    </source>
</evidence>
<evidence type="ECO:0000256" key="6">
    <source>
        <dbReference type="PROSITE-ProRule" id="PRU01240"/>
    </source>
</evidence>
<evidence type="ECO:0000256" key="1">
    <source>
        <dbReference type="ARBA" id="ARBA00022670"/>
    </source>
</evidence>
<sequence>MWTISINSAINDGRTALYDESCSSTLASTFSNGRKRNPEAGVATTDLYGNCTLRHSGTSAAAPEAAGVFALALEANPNLTWRDMQHLSVLTSKRNQLHDEVHQWRRNGVGLEFNHLFGYGVLDAGGMVKMAKEWKTVPERFHCVAGSVQETQ</sequence>
<keyword evidence="9" id="KW-1185">Reference proteome</keyword>
<dbReference type="EMBL" id="JAHUTJ010061212">
    <property type="protein sequence ID" value="MED6288632.1"/>
    <property type="molecule type" value="Genomic_DNA"/>
</dbReference>
<comment type="function">
    <text evidence="4">Serine endopeptidase which is involved in the processing of hormone and other protein precursors at sites comprised of pairs of basic amino acid residues. Responsible for the release of glucagon from proglucagon in pancreatic A cells.</text>
</comment>
<dbReference type="InterPro" id="IPR036852">
    <property type="entry name" value="Peptidase_S8/S53_dom_sf"/>
</dbReference>
<feature type="domain" description="Peptidase S8/S53" evidence="7">
    <location>
        <begin position="11"/>
        <end position="120"/>
    </location>
</feature>
<organism evidence="8 9">
    <name type="scientific">Characodon lateralis</name>
    <dbReference type="NCBI Taxonomy" id="208331"/>
    <lineage>
        <taxon>Eukaryota</taxon>
        <taxon>Metazoa</taxon>
        <taxon>Chordata</taxon>
        <taxon>Craniata</taxon>
        <taxon>Vertebrata</taxon>
        <taxon>Euteleostomi</taxon>
        <taxon>Actinopterygii</taxon>
        <taxon>Neopterygii</taxon>
        <taxon>Teleostei</taxon>
        <taxon>Neoteleostei</taxon>
        <taxon>Acanthomorphata</taxon>
        <taxon>Ovalentaria</taxon>
        <taxon>Atherinomorphae</taxon>
        <taxon>Cyprinodontiformes</taxon>
        <taxon>Goodeidae</taxon>
        <taxon>Characodon</taxon>
    </lineage>
</organism>
<keyword evidence="3" id="KW-0720">Serine protease</keyword>
<comment type="similarity">
    <text evidence="6">Belongs to the peptidase S8 family.</text>
</comment>
<dbReference type="InterPro" id="IPR023828">
    <property type="entry name" value="Peptidase_S8_Ser-AS"/>
</dbReference>
<dbReference type="PROSITE" id="PS51892">
    <property type="entry name" value="SUBTILASE"/>
    <property type="match status" value="1"/>
</dbReference>
<evidence type="ECO:0000313" key="8">
    <source>
        <dbReference type="EMBL" id="MED6288632.1"/>
    </source>
</evidence>
<comment type="caution">
    <text evidence="6">Lacks conserved residue(s) required for the propagation of feature annotation.</text>
</comment>
<reference evidence="8 9" key="1">
    <citation type="submission" date="2021-06" db="EMBL/GenBank/DDBJ databases">
        <authorList>
            <person name="Palmer J.M."/>
        </authorList>
    </citation>
    <scope>NUCLEOTIDE SEQUENCE [LARGE SCALE GENOMIC DNA]</scope>
    <source>
        <strain evidence="8 9">CL_MEX2019</strain>
        <tissue evidence="8">Muscle</tissue>
    </source>
</reference>
<keyword evidence="1" id="KW-0645">Protease</keyword>
<comment type="caution">
    <text evidence="8">The sequence shown here is derived from an EMBL/GenBank/DDBJ whole genome shotgun (WGS) entry which is preliminary data.</text>
</comment>
<dbReference type="PROSITE" id="PS00138">
    <property type="entry name" value="SUBTILASE_SER"/>
    <property type="match status" value="1"/>
</dbReference>